<comment type="caution">
    <text evidence="1">The sequence shown here is derived from an EMBL/GenBank/DDBJ whole genome shotgun (WGS) entry which is preliminary data.</text>
</comment>
<evidence type="ECO:0008006" key="3">
    <source>
        <dbReference type="Google" id="ProtNLM"/>
    </source>
</evidence>
<evidence type="ECO:0000313" key="2">
    <source>
        <dbReference type="Proteomes" id="UP000613580"/>
    </source>
</evidence>
<dbReference type="EMBL" id="JACAZE010000001">
    <property type="protein sequence ID" value="KAF7322545.1"/>
    <property type="molecule type" value="Genomic_DNA"/>
</dbReference>
<gene>
    <name evidence="1" type="ORF">HMN09_00033000</name>
</gene>
<accession>A0A8H6TRQ5</accession>
<sequence>MPVPALPSELWHEILGNLRSEPATLSRCALVCRAMVFPAHQYLFSTLYVDERNLDPLLRHLTSSNPPAFLEHIQHLYIYVWGNLRSNLLLRKTFRKESERIHVLLQLLPRLSHFSNNIVELTLDACREFAPADWDGAWTGGIVAALPALPKLTIRSTSFGKPADFVHLIAAFAHLAHLAAVDIGTPDQVEAAITRRRRPPGTMHTLTYRSGDSLTGGMPFLRWITRHPGQLTDLNLSISEQVRDTSVAVFLIAALGDQLENLSLAFFLPSRCCWNGLTLSPNTGLRTLILRSGSDFGEHLPHLIQTIQSAIESITVGSVEKITQDVWPRFTEALAAIRSLKRVTFYANHAMPAKNWAAQFSVKYAQLWSRGIVVFENRNPRQW</sequence>
<evidence type="ECO:0000313" key="1">
    <source>
        <dbReference type="EMBL" id="KAF7322545.1"/>
    </source>
</evidence>
<dbReference type="SUPFAM" id="SSF81383">
    <property type="entry name" value="F-box domain"/>
    <property type="match status" value="1"/>
</dbReference>
<dbReference type="Proteomes" id="UP000613580">
    <property type="component" value="Unassembled WGS sequence"/>
</dbReference>
<name>A0A8H6TRQ5_MYCCL</name>
<dbReference type="SUPFAM" id="SSF52047">
    <property type="entry name" value="RNI-like"/>
    <property type="match status" value="1"/>
</dbReference>
<dbReference type="AlphaFoldDB" id="A0A8H6TRQ5"/>
<dbReference type="InterPro" id="IPR036047">
    <property type="entry name" value="F-box-like_dom_sf"/>
</dbReference>
<keyword evidence="2" id="KW-1185">Reference proteome</keyword>
<dbReference type="CDD" id="cd09917">
    <property type="entry name" value="F-box_SF"/>
    <property type="match status" value="1"/>
</dbReference>
<proteinExistence type="predicted"/>
<protein>
    <recommendedName>
        <fullName evidence="3">F-box domain-containing protein</fullName>
    </recommendedName>
</protein>
<dbReference type="OrthoDB" id="2788229at2759"/>
<organism evidence="1 2">
    <name type="scientific">Mycena chlorophos</name>
    <name type="common">Agaric fungus</name>
    <name type="synonym">Agaricus chlorophos</name>
    <dbReference type="NCBI Taxonomy" id="658473"/>
    <lineage>
        <taxon>Eukaryota</taxon>
        <taxon>Fungi</taxon>
        <taxon>Dikarya</taxon>
        <taxon>Basidiomycota</taxon>
        <taxon>Agaricomycotina</taxon>
        <taxon>Agaricomycetes</taxon>
        <taxon>Agaricomycetidae</taxon>
        <taxon>Agaricales</taxon>
        <taxon>Marasmiineae</taxon>
        <taxon>Mycenaceae</taxon>
        <taxon>Mycena</taxon>
    </lineage>
</organism>
<reference evidence="1" key="1">
    <citation type="submission" date="2020-05" db="EMBL/GenBank/DDBJ databases">
        <title>Mycena genomes resolve the evolution of fungal bioluminescence.</title>
        <authorList>
            <person name="Tsai I.J."/>
        </authorList>
    </citation>
    <scope>NUCLEOTIDE SEQUENCE</scope>
    <source>
        <strain evidence="1">110903Hualien_Pintung</strain>
    </source>
</reference>